<evidence type="ECO:0000256" key="1">
    <source>
        <dbReference type="ARBA" id="ARBA00004141"/>
    </source>
</evidence>
<evidence type="ECO:0000313" key="8">
    <source>
        <dbReference type="EMBL" id="GAM37915.1"/>
    </source>
</evidence>
<feature type="transmembrane region" description="Helical" evidence="6">
    <location>
        <begin position="169"/>
        <end position="189"/>
    </location>
</feature>
<keyword evidence="2" id="KW-0813">Transport</keyword>
<feature type="transmembrane region" description="Helical" evidence="6">
    <location>
        <begin position="362"/>
        <end position="384"/>
    </location>
</feature>
<feature type="transmembrane region" description="Helical" evidence="6">
    <location>
        <begin position="310"/>
        <end position="330"/>
    </location>
</feature>
<dbReference type="PROSITE" id="PS50850">
    <property type="entry name" value="MFS"/>
    <property type="match status" value="1"/>
</dbReference>
<evidence type="ECO:0000256" key="4">
    <source>
        <dbReference type="ARBA" id="ARBA00022989"/>
    </source>
</evidence>
<keyword evidence="3 6" id="KW-0812">Transmembrane</keyword>
<dbReference type="InterPro" id="IPR020846">
    <property type="entry name" value="MFS_dom"/>
</dbReference>
<name>A0A6V8HC43_TALPI</name>
<dbReference type="Proteomes" id="UP000053095">
    <property type="component" value="Unassembled WGS sequence"/>
</dbReference>
<feature type="transmembrane region" description="Helical" evidence="6">
    <location>
        <begin position="80"/>
        <end position="102"/>
    </location>
</feature>
<feature type="transmembrane region" description="Helical" evidence="6">
    <location>
        <begin position="274"/>
        <end position="298"/>
    </location>
</feature>
<proteinExistence type="predicted"/>
<feature type="transmembrane region" description="Helical" evidence="6">
    <location>
        <begin position="396"/>
        <end position="417"/>
    </location>
</feature>
<evidence type="ECO:0000256" key="2">
    <source>
        <dbReference type="ARBA" id="ARBA00022448"/>
    </source>
</evidence>
<evidence type="ECO:0000256" key="3">
    <source>
        <dbReference type="ARBA" id="ARBA00022692"/>
    </source>
</evidence>
<keyword evidence="5 6" id="KW-0472">Membrane</keyword>
<reference evidence="9" key="1">
    <citation type="journal article" date="2015" name="Genome Announc.">
        <title>Draft genome sequence of Talaromyces cellulolyticus strain Y-94, a source of lignocellulosic biomass-degrading enzymes.</title>
        <authorList>
            <person name="Fujii T."/>
            <person name="Koike H."/>
            <person name="Sawayama S."/>
            <person name="Yano S."/>
            <person name="Inoue H."/>
        </authorList>
    </citation>
    <scope>NUCLEOTIDE SEQUENCE [LARGE SCALE GENOMIC DNA]</scope>
    <source>
        <strain evidence="9">Y-94</strain>
    </source>
</reference>
<dbReference type="InterPro" id="IPR036259">
    <property type="entry name" value="MFS_trans_sf"/>
</dbReference>
<dbReference type="SUPFAM" id="SSF103473">
    <property type="entry name" value="MFS general substrate transporter"/>
    <property type="match status" value="1"/>
</dbReference>
<dbReference type="GO" id="GO:0022857">
    <property type="term" value="F:transmembrane transporter activity"/>
    <property type="evidence" value="ECO:0007669"/>
    <property type="project" value="InterPro"/>
</dbReference>
<feature type="transmembrane region" description="Helical" evidence="6">
    <location>
        <begin position="337"/>
        <end position="356"/>
    </location>
</feature>
<accession>A0A6V8HC43</accession>
<dbReference type="Gene3D" id="1.20.1250.20">
    <property type="entry name" value="MFS general substrate transporter like domains"/>
    <property type="match status" value="2"/>
</dbReference>
<dbReference type="InterPro" id="IPR011701">
    <property type="entry name" value="MFS"/>
</dbReference>
<feature type="transmembrane region" description="Helical" evidence="6">
    <location>
        <begin position="429"/>
        <end position="448"/>
    </location>
</feature>
<comment type="subcellular location">
    <subcellularLocation>
        <location evidence="1">Membrane</location>
        <topology evidence="1">Multi-pass membrane protein</topology>
    </subcellularLocation>
</comment>
<dbReference type="EMBL" id="DF933829">
    <property type="protein sequence ID" value="GAM37915.1"/>
    <property type="molecule type" value="Genomic_DNA"/>
</dbReference>
<sequence>MSSEEKSFPAVVEHAEHADDVLFDSPEEVAAQKSLVRKIDILMLPLLSLSYLMAYIDRNNIGYARLMGLQEDLHLTASQFYNAVMVFYAGYMTLIFPANLLLRTLGPKIQLGFAVITFGVFVTCYCTARTYATLVGLRFAVGGAEALLQSAPLYLIVWYGRHELGKRIAFFYSATTISGVFSGLIAYGIQTTMEGSLNRASWQWLFLIEGVIATAFGCLNAVILPNWPDRIKTSRYFSPTQLLIARKRSSKHNVENPKFRTDQILASLKDPKTWLLALLAGCNSTILASTGAFLPTIIKEFGFGAVRAQLFTVIPYAVSFVSMIVIGYLSDRMRNKSYFIIGSLTCCLIGLIILISTTDRQAGMFATCLLVGGAYPASVLQIAWIQVTFCGNTKRATSWGIAMIFGQGLSMSGAQIYKDPPRFFTGHGVLIGYVTMGLVCTIVARILMKRDNSQRDDIVRGYQARGERHPDIDKDLEDTCDQHIGFRYII</sequence>
<dbReference type="FunFam" id="1.20.1250.20:FF:000013">
    <property type="entry name" value="MFS general substrate transporter"/>
    <property type="match status" value="1"/>
</dbReference>
<dbReference type="AlphaFoldDB" id="A0A6V8HC43"/>
<gene>
    <name evidence="8" type="ORF">TCE0_033r08240</name>
</gene>
<keyword evidence="9" id="KW-1185">Reference proteome</keyword>
<keyword evidence="4 6" id="KW-1133">Transmembrane helix</keyword>
<evidence type="ECO:0000256" key="5">
    <source>
        <dbReference type="ARBA" id="ARBA00023136"/>
    </source>
</evidence>
<comment type="caution">
    <text evidence="8">The sequence shown here is derived from an EMBL/GenBank/DDBJ whole genome shotgun (WGS) entry which is preliminary data.</text>
</comment>
<feature type="transmembrane region" description="Helical" evidence="6">
    <location>
        <begin position="201"/>
        <end position="224"/>
    </location>
</feature>
<evidence type="ECO:0000259" key="7">
    <source>
        <dbReference type="PROSITE" id="PS50850"/>
    </source>
</evidence>
<dbReference type="PANTHER" id="PTHR43791:SF36">
    <property type="entry name" value="TRANSPORTER, PUTATIVE (AFU_ORTHOLOGUE AFUA_6G08340)-RELATED"/>
    <property type="match status" value="1"/>
</dbReference>
<feature type="transmembrane region" description="Helical" evidence="6">
    <location>
        <begin position="137"/>
        <end position="157"/>
    </location>
</feature>
<dbReference type="Pfam" id="PF07690">
    <property type="entry name" value="MFS_1"/>
    <property type="match status" value="1"/>
</dbReference>
<dbReference type="PANTHER" id="PTHR43791">
    <property type="entry name" value="PERMEASE-RELATED"/>
    <property type="match status" value="1"/>
</dbReference>
<protein>
    <submittedName>
        <fullName evidence="8">Pantothenate transporter</fullName>
    </submittedName>
</protein>
<organism evidence="8 9">
    <name type="scientific">Talaromyces pinophilus</name>
    <name type="common">Penicillium pinophilum</name>
    <dbReference type="NCBI Taxonomy" id="128442"/>
    <lineage>
        <taxon>Eukaryota</taxon>
        <taxon>Fungi</taxon>
        <taxon>Dikarya</taxon>
        <taxon>Ascomycota</taxon>
        <taxon>Pezizomycotina</taxon>
        <taxon>Eurotiomycetes</taxon>
        <taxon>Eurotiomycetidae</taxon>
        <taxon>Eurotiales</taxon>
        <taxon>Trichocomaceae</taxon>
        <taxon>Talaromyces</taxon>
        <taxon>Talaromyces sect. Talaromyces</taxon>
    </lineage>
</organism>
<feature type="transmembrane region" description="Helical" evidence="6">
    <location>
        <begin position="109"/>
        <end position="131"/>
    </location>
</feature>
<dbReference type="GO" id="GO:0016020">
    <property type="term" value="C:membrane"/>
    <property type="evidence" value="ECO:0007669"/>
    <property type="project" value="UniProtKB-SubCell"/>
</dbReference>
<evidence type="ECO:0000256" key="6">
    <source>
        <dbReference type="SAM" id="Phobius"/>
    </source>
</evidence>
<evidence type="ECO:0000313" key="9">
    <source>
        <dbReference type="Proteomes" id="UP000053095"/>
    </source>
</evidence>
<feature type="domain" description="Major facilitator superfamily (MFS) profile" evidence="7">
    <location>
        <begin position="43"/>
        <end position="490"/>
    </location>
</feature>